<reference evidence="1" key="1">
    <citation type="submission" date="2018-07" db="EMBL/GenBank/DDBJ databases">
        <authorList>
            <consortium name="GenomeTrakr network: Whole genome sequencing for foodborne pathogen traceback"/>
        </authorList>
    </citation>
    <scope>NUCLEOTIDE SEQUENCE [LARGE SCALE GENOMIC DNA]</scope>
    <source>
        <strain evidence="1">CFSAN002851</strain>
    </source>
</reference>
<gene>
    <name evidence="1" type="ORF">S301_14595</name>
</gene>
<dbReference type="EMBL" id="AAGLPX010000026">
    <property type="protein sequence ID" value="EBP3999873.1"/>
    <property type="molecule type" value="Genomic_DNA"/>
</dbReference>
<protein>
    <submittedName>
        <fullName evidence="1">Uncharacterized protein</fullName>
    </submittedName>
</protein>
<dbReference type="AlphaFoldDB" id="A0A3X9WLE6"/>
<accession>A0A3X9WLE6</accession>
<sequence length="93" mass="10640">MSNLSIERVAQFVLSPLDNPLTRGEQMELAQFFLEIQRQITTFKALPDTPITDDHIKQVINGYEKGWAMIVPCRITYGLAKEVQAKRAMSEEE</sequence>
<dbReference type="Proteomes" id="UP000839575">
    <property type="component" value="Unassembled WGS sequence"/>
</dbReference>
<organism evidence="1">
    <name type="scientific">Salmonella enterica I</name>
    <dbReference type="NCBI Taxonomy" id="59201"/>
    <lineage>
        <taxon>Bacteria</taxon>
        <taxon>Pseudomonadati</taxon>
        <taxon>Pseudomonadota</taxon>
        <taxon>Gammaproteobacteria</taxon>
        <taxon>Enterobacterales</taxon>
        <taxon>Enterobacteriaceae</taxon>
        <taxon>Salmonella</taxon>
    </lineage>
</organism>
<evidence type="ECO:0000313" key="1">
    <source>
        <dbReference type="EMBL" id="EBP3999873.1"/>
    </source>
</evidence>
<proteinExistence type="predicted"/>
<comment type="caution">
    <text evidence="1">The sequence shown here is derived from an EMBL/GenBank/DDBJ whole genome shotgun (WGS) entry which is preliminary data.</text>
</comment>
<name>A0A3X9WLE6_SALET</name>